<dbReference type="OrthoDB" id="9787898at2"/>
<dbReference type="InterPro" id="IPR013785">
    <property type="entry name" value="Aldolase_TIM"/>
</dbReference>
<dbReference type="Proteomes" id="UP000277811">
    <property type="component" value="Unassembled WGS sequence"/>
</dbReference>
<feature type="binding site" evidence="8">
    <location>
        <position position="66"/>
    </location>
    <ligand>
        <name>[4Fe-4S] cluster</name>
        <dbReference type="ChEBI" id="CHEBI:49883"/>
        <label>2</label>
        <note>4Fe-4S-S-AdoMet</note>
    </ligand>
</feature>
<evidence type="ECO:0000256" key="6">
    <source>
        <dbReference type="ARBA" id="ARBA00023014"/>
    </source>
</evidence>
<evidence type="ECO:0000256" key="1">
    <source>
        <dbReference type="ARBA" id="ARBA00022485"/>
    </source>
</evidence>
<dbReference type="Pfam" id="PF04055">
    <property type="entry name" value="Radical_SAM"/>
    <property type="match status" value="1"/>
</dbReference>
<comment type="subcellular location">
    <subcellularLocation>
        <location evidence="8">Cytoplasm</location>
    </subcellularLocation>
</comment>
<keyword evidence="2 8" id="KW-0808">Transferase</keyword>
<dbReference type="SFLD" id="SFLDF00271">
    <property type="entry name" value="lipoyl_synthase"/>
    <property type="match status" value="1"/>
</dbReference>
<protein>
    <recommendedName>
        <fullName evidence="8">Lipoyl synthase</fullName>
        <ecNumber evidence="8">2.8.1.8</ecNumber>
    </recommendedName>
    <alternativeName>
        <fullName evidence="8">Lip-syn</fullName>
        <shortName evidence="8">LS</shortName>
    </alternativeName>
    <alternativeName>
        <fullName evidence="8">Lipoate synthase</fullName>
    </alternativeName>
    <alternativeName>
        <fullName evidence="8">Lipoic acid synthase</fullName>
    </alternativeName>
    <alternativeName>
        <fullName evidence="8">Sulfur insertion protein LipA</fullName>
    </alternativeName>
</protein>
<sequence>MAYLRKPDWLRMELGERKFFSNVNRVLDRYSLNTICNEADCPNKGECFNKGTATFLIMGKNCTRNCRFCKVTKILSPEELNPMEPLNIANAIKEMKLKHTVITSVTRDDIPDGGAEHFVNTILEIKKLCPDVVIEVLIPDFSGDHKALSKVVNAAPDIISHNVETVPSLYSTVRPMSLFERSVKLLGRVKKINSNIFTKSGFMVGLGEKEEEIVDLLCVLRNVDCDIVTIGQYLQPSIKHYNVKEYVHPLQFQKYAEIARNLGFKYVASGPLIRSSYHAEDGFNYLKSGI</sequence>
<keyword evidence="8" id="KW-0963">Cytoplasm</keyword>
<gene>
    <name evidence="8" type="primary">lipA</name>
    <name evidence="10" type="ORF">LUCI_0135</name>
</gene>
<comment type="pathway">
    <text evidence="8">Protein modification; protein lipoylation via endogenous pathway; protein N(6)-(lipoyl)lysine from octanoyl-[acyl-carrier-protein]: step 2/2.</text>
</comment>
<comment type="function">
    <text evidence="8">Catalyzes the radical-mediated insertion of two sulfur atoms into the C-6 and C-8 positions of the octanoyl moiety bound to the lipoyl domains of lipoate-dependent enzymes, thereby converting the octanoylated domains into lipoylated derivatives.</text>
</comment>
<dbReference type="NCBIfam" id="NF009544">
    <property type="entry name" value="PRK12928.1"/>
    <property type="match status" value="1"/>
</dbReference>
<dbReference type="EC" id="2.8.1.8" evidence="8"/>
<dbReference type="SMART" id="SM00729">
    <property type="entry name" value="Elp3"/>
    <property type="match status" value="1"/>
</dbReference>
<reference evidence="10 11" key="1">
    <citation type="submission" date="2018-06" db="EMBL/GenBank/DDBJ databases">
        <authorList>
            <person name="Strepis N."/>
        </authorList>
    </citation>
    <scope>NUCLEOTIDE SEQUENCE [LARGE SCALE GENOMIC DNA]</scope>
    <source>
        <strain evidence="10">LUCI</strain>
    </source>
</reference>
<dbReference type="HAMAP" id="MF_00206">
    <property type="entry name" value="Lipoyl_synth"/>
    <property type="match status" value="1"/>
</dbReference>
<dbReference type="GO" id="GO:0009249">
    <property type="term" value="P:protein lipoylation"/>
    <property type="evidence" value="ECO:0007669"/>
    <property type="project" value="UniProtKB-UniRule"/>
</dbReference>
<dbReference type="PANTHER" id="PTHR10949:SF0">
    <property type="entry name" value="LIPOYL SYNTHASE, MITOCHONDRIAL"/>
    <property type="match status" value="1"/>
</dbReference>
<dbReference type="SUPFAM" id="SSF102114">
    <property type="entry name" value="Radical SAM enzymes"/>
    <property type="match status" value="1"/>
</dbReference>
<keyword evidence="4 8" id="KW-0479">Metal-binding</keyword>
<evidence type="ECO:0000256" key="5">
    <source>
        <dbReference type="ARBA" id="ARBA00023004"/>
    </source>
</evidence>
<dbReference type="InterPro" id="IPR058240">
    <property type="entry name" value="rSAM_sf"/>
</dbReference>
<dbReference type="EMBL" id="UPPP01000051">
    <property type="protein sequence ID" value="VBB04929.1"/>
    <property type="molecule type" value="Genomic_DNA"/>
</dbReference>
<evidence type="ECO:0000256" key="3">
    <source>
        <dbReference type="ARBA" id="ARBA00022691"/>
    </source>
</evidence>
<dbReference type="GO" id="GO:0016992">
    <property type="term" value="F:lipoate synthase activity"/>
    <property type="evidence" value="ECO:0007669"/>
    <property type="project" value="UniProtKB-UniRule"/>
</dbReference>
<dbReference type="InterPro" id="IPR006638">
    <property type="entry name" value="Elp3/MiaA/NifB-like_rSAM"/>
</dbReference>
<dbReference type="InterPro" id="IPR007197">
    <property type="entry name" value="rSAM"/>
</dbReference>
<dbReference type="InterPro" id="IPR003698">
    <property type="entry name" value="Lipoyl_synth"/>
</dbReference>
<evidence type="ECO:0000256" key="2">
    <source>
        <dbReference type="ARBA" id="ARBA00022679"/>
    </source>
</evidence>
<dbReference type="SFLD" id="SFLDS00029">
    <property type="entry name" value="Radical_SAM"/>
    <property type="match status" value="1"/>
</dbReference>
<dbReference type="NCBIfam" id="NF004019">
    <property type="entry name" value="PRK05481.1"/>
    <property type="match status" value="1"/>
</dbReference>
<feature type="binding site" evidence="8">
    <location>
        <position position="41"/>
    </location>
    <ligand>
        <name>[4Fe-4S] cluster</name>
        <dbReference type="ChEBI" id="CHEBI:49883"/>
        <label>1</label>
    </ligand>
</feature>
<name>A0A498R130_9FIRM</name>
<dbReference type="GO" id="GO:0005737">
    <property type="term" value="C:cytoplasm"/>
    <property type="evidence" value="ECO:0007669"/>
    <property type="project" value="UniProtKB-SubCell"/>
</dbReference>
<comment type="cofactor">
    <cofactor evidence="8">
        <name>[4Fe-4S] cluster</name>
        <dbReference type="ChEBI" id="CHEBI:49883"/>
    </cofactor>
    <text evidence="8">Binds 2 [4Fe-4S] clusters per subunit. One cluster is coordinated with 3 cysteines and an exchangeable S-adenosyl-L-methionine.</text>
</comment>
<accession>A0A498R130</accession>
<dbReference type="PANTHER" id="PTHR10949">
    <property type="entry name" value="LIPOYL SYNTHASE"/>
    <property type="match status" value="1"/>
</dbReference>
<feature type="binding site" evidence="8">
    <location>
        <position position="36"/>
    </location>
    <ligand>
        <name>[4Fe-4S] cluster</name>
        <dbReference type="ChEBI" id="CHEBI:49883"/>
        <label>1</label>
    </ligand>
</feature>
<keyword evidence="3 8" id="KW-0949">S-adenosyl-L-methionine</keyword>
<proteinExistence type="inferred from homology"/>
<comment type="similarity">
    <text evidence="8">Belongs to the radical SAM superfamily. Lipoyl synthase family.</text>
</comment>
<dbReference type="UniPathway" id="UPA00538">
    <property type="reaction ID" value="UER00593"/>
</dbReference>
<keyword evidence="6 8" id="KW-0411">Iron-sulfur</keyword>
<dbReference type="RefSeq" id="WP_122625940.1">
    <property type="nucleotide sequence ID" value="NZ_UPPP01000051.1"/>
</dbReference>
<dbReference type="SFLD" id="SFLDG01058">
    <property type="entry name" value="lipoyl_synthase_like"/>
    <property type="match status" value="1"/>
</dbReference>
<comment type="catalytic activity">
    <reaction evidence="7 8">
        <text>[[Fe-S] cluster scaffold protein carrying a second [4Fe-4S](2+) cluster] + N(6)-octanoyl-L-lysyl-[protein] + 2 oxidized [2Fe-2S]-[ferredoxin] + 2 S-adenosyl-L-methionine + 4 H(+) = [[Fe-S] cluster scaffold protein] + N(6)-[(R)-dihydrolipoyl]-L-lysyl-[protein] + 4 Fe(3+) + 2 hydrogen sulfide + 2 5'-deoxyadenosine + 2 L-methionine + 2 reduced [2Fe-2S]-[ferredoxin]</text>
        <dbReference type="Rhea" id="RHEA:16585"/>
        <dbReference type="Rhea" id="RHEA-COMP:9928"/>
        <dbReference type="Rhea" id="RHEA-COMP:10000"/>
        <dbReference type="Rhea" id="RHEA-COMP:10001"/>
        <dbReference type="Rhea" id="RHEA-COMP:10475"/>
        <dbReference type="Rhea" id="RHEA-COMP:14568"/>
        <dbReference type="Rhea" id="RHEA-COMP:14569"/>
        <dbReference type="ChEBI" id="CHEBI:15378"/>
        <dbReference type="ChEBI" id="CHEBI:17319"/>
        <dbReference type="ChEBI" id="CHEBI:29034"/>
        <dbReference type="ChEBI" id="CHEBI:29919"/>
        <dbReference type="ChEBI" id="CHEBI:33722"/>
        <dbReference type="ChEBI" id="CHEBI:33737"/>
        <dbReference type="ChEBI" id="CHEBI:33738"/>
        <dbReference type="ChEBI" id="CHEBI:57844"/>
        <dbReference type="ChEBI" id="CHEBI:59789"/>
        <dbReference type="ChEBI" id="CHEBI:78809"/>
        <dbReference type="ChEBI" id="CHEBI:83100"/>
        <dbReference type="EC" id="2.8.1.8"/>
    </reaction>
</comment>
<dbReference type="PROSITE" id="PS51918">
    <property type="entry name" value="RADICAL_SAM"/>
    <property type="match status" value="1"/>
</dbReference>
<feature type="domain" description="Radical SAM core" evidence="9">
    <location>
        <begin position="48"/>
        <end position="265"/>
    </location>
</feature>
<dbReference type="GO" id="GO:0046872">
    <property type="term" value="F:metal ion binding"/>
    <property type="evidence" value="ECO:0007669"/>
    <property type="project" value="UniProtKB-KW"/>
</dbReference>
<organism evidence="10 11">
    <name type="scientific">Lucifera butyrica</name>
    <dbReference type="NCBI Taxonomy" id="1351585"/>
    <lineage>
        <taxon>Bacteria</taxon>
        <taxon>Bacillati</taxon>
        <taxon>Bacillota</taxon>
        <taxon>Negativicutes</taxon>
        <taxon>Veillonellales</taxon>
        <taxon>Veillonellaceae</taxon>
        <taxon>Lucifera</taxon>
    </lineage>
</organism>
<feature type="binding site" evidence="8">
    <location>
        <position position="69"/>
    </location>
    <ligand>
        <name>[4Fe-4S] cluster</name>
        <dbReference type="ChEBI" id="CHEBI:49883"/>
        <label>2</label>
        <note>4Fe-4S-S-AdoMet</note>
    </ligand>
</feature>
<dbReference type="Gene3D" id="3.20.20.70">
    <property type="entry name" value="Aldolase class I"/>
    <property type="match status" value="1"/>
</dbReference>
<evidence type="ECO:0000256" key="8">
    <source>
        <dbReference type="HAMAP-Rule" id="MF_00206"/>
    </source>
</evidence>
<evidence type="ECO:0000259" key="9">
    <source>
        <dbReference type="PROSITE" id="PS51918"/>
    </source>
</evidence>
<keyword evidence="1 8" id="KW-0004">4Fe-4S</keyword>
<evidence type="ECO:0000313" key="10">
    <source>
        <dbReference type="EMBL" id="VBB04929.1"/>
    </source>
</evidence>
<evidence type="ECO:0000256" key="7">
    <source>
        <dbReference type="ARBA" id="ARBA00047326"/>
    </source>
</evidence>
<feature type="binding site" evidence="8">
    <location>
        <position position="47"/>
    </location>
    <ligand>
        <name>[4Fe-4S] cluster</name>
        <dbReference type="ChEBI" id="CHEBI:49883"/>
        <label>1</label>
    </ligand>
</feature>
<feature type="binding site" evidence="8">
    <location>
        <position position="276"/>
    </location>
    <ligand>
        <name>[4Fe-4S] cluster</name>
        <dbReference type="ChEBI" id="CHEBI:49883"/>
        <label>1</label>
    </ligand>
</feature>
<dbReference type="PIRSF" id="PIRSF005963">
    <property type="entry name" value="Lipoyl_synth"/>
    <property type="match status" value="1"/>
</dbReference>
<keyword evidence="5 8" id="KW-0408">Iron</keyword>
<dbReference type="NCBIfam" id="TIGR00510">
    <property type="entry name" value="lipA"/>
    <property type="match status" value="1"/>
</dbReference>
<keyword evidence="11" id="KW-1185">Reference proteome</keyword>
<feature type="binding site" evidence="8">
    <location>
        <position position="62"/>
    </location>
    <ligand>
        <name>[4Fe-4S] cluster</name>
        <dbReference type="ChEBI" id="CHEBI:49883"/>
        <label>2</label>
        <note>4Fe-4S-S-AdoMet</note>
    </ligand>
</feature>
<dbReference type="AlphaFoldDB" id="A0A498R130"/>
<dbReference type="GO" id="GO:0051539">
    <property type="term" value="F:4 iron, 4 sulfur cluster binding"/>
    <property type="evidence" value="ECO:0007669"/>
    <property type="project" value="UniProtKB-UniRule"/>
</dbReference>
<evidence type="ECO:0000313" key="11">
    <source>
        <dbReference type="Proteomes" id="UP000277811"/>
    </source>
</evidence>
<evidence type="ECO:0000256" key="4">
    <source>
        <dbReference type="ARBA" id="ARBA00022723"/>
    </source>
</evidence>